<evidence type="ECO:0000313" key="1">
    <source>
        <dbReference type="EnsemblPlants" id="KQK86732"/>
    </source>
</evidence>
<accession>K4AI06</accession>
<evidence type="ECO:0000313" key="2">
    <source>
        <dbReference type="Proteomes" id="UP000004995"/>
    </source>
</evidence>
<dbReference type="HOGENOM" id="CLU_3127872_0_0_1"/>
<keyword evidence="2" id="KW-1185">Reference proteome</keyword>
<organism evidence="1 2">
    <name type="scientific">Setaria italica</name>
    <name type="common">Foxtail millet</name>
    <name type="synonym">Panicum italicum</name>
    <dbReference type="NCBI Taxonomy" id="4555"/>
    <lineage>
        <taxon>Eukaryota</taxon>
        <taxon>Viridiplantae</taxon>
        <taxon>Streptophyta</taxon>
        <taxon>Embryophyta</taxon>
        <taxon>Tracheophyta</taxon>
        <taxon>Spermatophyta</taxon>
        <taxon>Magnoliopsida</taxon>
        <taxon>Liliopsida</taxon>
        <taxon>Poales</taxon>
        <taxon>Poaceae</taxon>
        <taxon>PACMAD clade</taxon>
        <taxon>Panicoideae</taxon>
        <taxon>Panicodae</taxon>
        <taxon>Paniceae</taxon>
        <taxon>Cenchrinae</taxon>
        <taxon>Setaria</taxon>
    </lineage>
</organism>
<proteinExistence type="predicted"/>
<dbReference type="AlphaFoldDB" id="K4AI06"/>
<reference evidence="1" key="2">
    <citation type="submission" date="2018-08" db="UniProtKB">
        <authorList>
            <consortium name="EnsemblPlants"/>
        </authorList>
    </citation>
    <scope>IDENTIFICATION</scope>
    <source>
        <strain evidence="1">Yugu1</strain>
    </source>
</reference>
<dbReference type="EMBL" id="AGNK02005328">
    <property type="status" value="NOT_ANNOTATED_CDS"/>
    <property type="molecule type" value="Genomic_DNA"/>
</dbReference>
<reference evidence="2" key="1">
    <citation type="journal article" date="2012" name="Nat. Biotechnol.">
        <title>Reference genome sequence of the model plant Setaria.</title>
        <authorList>
            <person name="Bennetzen J.L."/>
            <person name="Schmutz J."/>
            <person name="Wang H."/>
            <person name="Percifield R."/>
            <person name="Hawkins J."/>
            <person name="Pontaroli A.C."/>
            <person name="Estep M."/>
            <person name="Feng L."/>
            <person name="Vaughn J.N."/>
            <person name="Grimwood J."/>
            <person name="Jenkins J."/>
            <person name="Barry K."/>
            <person name="Lindquist E."/>
            <person name="Hellsten U."/>
            <person name="Deshpande S."/>
            <person name="Wang X."/>
            <person name="Wu X."/>
            <person name="Mitros T."/>
            <person name="Triplett J."/>
            <person name="Yang X."/>
            <person name="Ye C.Y."/>
            <person name="Mauro-Herrera M."/>
            <person name="Wang L."/>
            <person name="Li P."/>
            <person name="Sharma M."/>
            <person name="Sharma R."/>
            <person name="Ronald P.C."/>
            <person name="Panaud O."/>
            <person name="Kellogg E.A."/>
            <person name="Brutnell T.P."/>
            <person name="Doust A.N."/>
            <person name="Tuskan G.A."/>
            <person name="Rokhsar D."/>
            <person name="Devos K.M."/>
        </authorList>
    </citation>
    <scope>NUCLEOTIDE SEQUENCE [LARGE SCALE GENOMIC DNA]</scope>
    <source>
        <strain evidence="2">cv. Yugu1</strain>
    </source>
</reference>
<sequence>MTGNPATMCQFLCNRNTPWTFDHHTMPGNCLTSKQEKKLRHTHFVYRITN</sequence>
<protein>
    <submittedName>
        <fullName evidence="1">Uncharacterized protein</fullName>
    </submittedName>
</protein>
<dbReference type="InParanoid" id="K4AI06"/>
<name>K4AI06_SETIT</name>
<dbReference type="Gramene" id="KQK86732">
    <property type="protein sequence ID" value="KQK86732"/>
    <property type="gene ID" value="SETIT_038513mg"/>
</dbReference>
<dbReference type="Proteomes" id="UP000004995">
    <property type="component" value="Unassembled WGS sequence"/>
</dbReference>
<dbReference type="EnsemblPlants" id="KQK86732">
    <property type="protein sequence ID" value="KQK86732"/>
    <property type="gene ID" value="SETIT_038513mg"/>
</dbReference>